<evidence type="ECO:0000313" key="5">
    <source>
        <dbReference type="EMBL" id="KKW32024.1"/>
    </source>
</evidence>
<gene>
    <name evidence="5" type="ORF">UY76_C0044G0003</name>
</gene>
<dbReference type="PANTHER" id="PTHR43320">
    <property type="entry name" value="SUGAR KINASE"/>
    <property type="match status" value="1"/>
</dbReference>
<dbReference type="SUPFAM" id="SSF53613">
    <property type="entry name" value="Ribokinase-like"/>
    <property type="match status" value="1"/>
</dbReference>
<evidence type="ECO:0000256" key="3">
    <source>
        <dbReference type="ARBA" id="ARBA00022777"/>
    </source>
</evidence>
<dbReference type="Proteomes" id="UP000034054">
    <property type="component" value="Unassembled WGS sequence"/>
</dbReference>
<evidence type="ECO:0000259" key="4">
    <source>
        <dbReference type="Pfam" id="PF00294"/>
    </source>
</evidence>
<keyword evidence="3" id="KW-0418">Kinase</keyword>
<dbReference type="EMBL" id="LCRH01000044">
    <property type="protein sequence ID" value="KKW32024.1"/>
    <property type="molecule type" value="Genomic_DNA"/>
</dbReference>
<comment type="similarity">
    <text evidence="1">Belongs to the carbohydrate kinase PfkB family.</text>
</comment>
<dbReference type="GO" id="GO:0016301">
    <property type="term" value="F:kinase activity"/>
    <property type="evidence" value="ECO:0007669"/>
    <property type="project" value="UniProtKB-KW"/>
</dbReference>
<dbReference type="Gene3D" id="3.40.1190.20">
    <property type="match status" value="1"/>
</dbReference>
<dbReference type="Pfam" id="PF00294">
    <property type="entry name" value="PfkB"/>
    <property type="match status" value="1"/>
</dbReference>
<dbReference type="InterPro" id="IPR011611">
    <property type="entry name" value="PfkB_dom"/>
</dbReference>
<feature type="domain" description="Carbohydrate kinase PfkB" evidence="4">
    <location>
        <begin position="16"/>
        <end position="300"/>
    </location>
</feature>
<comment type="caution">
    <text evidence="5">The sequence shown here is derived from an EMBL/GenBank/DDBJ whole genome shotgun (WGS) entry which is preliminary data.</text>
</comment>
<dbReference type="PANTHER" id="PTHR43320:SF3">
    <property type="entry name" value="CARBOHYDRATE KINASE PFKB DOMAIN-CONTAINING PROTEIN"/>
    <property type="match status" value="1"/>
</dbReference>
<keyword evidence="2" id="KW-0808">Transferase</keyword>
<evidence type="ECO:0000256" key="2">
    <source>
        <dbReference type="ARBA" id="ARBA00022679"/>
    </source>
</evidence>
<evidence type="ECO:0000256" key="1">
    <source>
        <dbReference type="ARBA" id="ARBA00010688"/>
    </source>
</evidence>
<protein>
    <recommendedName>
        <fullName evidence="4">Carbohydrate kinase PfkB domain-containing protein</fullName>
    </recommendedName>
</protein>
<dbReference type="AlphaFoldDB" id="A0A0G2AHI0"/>
<evidence type="ECO:0000313" key="6">
    <source>
        <dbReference type="Proteomes" id="UP000034054"/>
    </source>
</evidence>
<reference evidence="5 6" key="1">
    <citation type="journal article" date="2015" name="Nature">
        <title>rRNA introns, odd ribosomes, and small enigmatic genomes across a large radiation of phyla.</title>
        <authorList>
            <person name="Brown C.T."/>
            <person name="Hug L.A."/>
            <person name="Thomas B.C."/>
            <person name="Sharon I."/>
            <person name="Castelle C.J."/>
            <person name="Singh A."/>
            <person name="Wilkins M.J."/>
            <person name="Williams K.H."/>
            <person name="Banfield J.F."/>
        </authorList>
    </citation>
    <scope>NUCLEOTIDE SEQUENCE [LARGE SCALE GENOMIC DNA]</scope>
</reference>
<dbReference type="InterPro" id="IPR029056">
    <property type="entry name" value="Ribokinase-like"/>
</dbReference>
<accession>A0A0G2AHI0</accession>
<dbReference type="InterPro" id="IPR052700">
    <property type="entry name" value="Carb_kinase_PfkB-like"/>
</dbReference>
<organism evidence="5 6">
    <name type="scientific">Candidatus Uhrbacteria bacterium GW2011_GWA2_52_8d</name>
    <dbReference type="NCBI Taxonomy" id="1618979"/>
    <lineage>
        <taxon>Bacteria</taxon>
        <taxon>Candidatus Uhriibacteriota</taxon>
    </lineage>
</organism>
<sequence>MYDLITIGDIKLDTFVVLDDANVSCELKMPECKLCLDYGAKIDVKIVDSQIAGSAPNVAIGLARMKKKTSILSVMGEDTTRPLAIEHLDREGVDASLIEVIKGEKSTYSVVLNYLGEKTILTGHIEHEYHFPKKFPKTTWLYVGEMGEGYETVYKQLVNYAKKDGVLIAMNPGSIQIEERKKCLYDLLPYLEALFVNLEEAQLISKLKTLEVHKLAGALYKMGPKHVIITDGKNGAYEFGGHDLRFCPIFPGKLVEATGAGDSFASGYLGALMHGRSCSEGLRWGAVNAASVVGHVGPTKGLLSATEIRKRLKAKPSFKVKTV</sequence>
<proteinExistence type="inferred from homology"/>
<name>A0A0G2AHI0_9BACT</name>